<organism evidence="1 2">
    <name type="scientific">Leptotrombidium deliense</name>
    <dbReference type="NCBI Taxonomy" id="299467"/>
    <lineage>
        <taxon>Eukaryota</taxon>
        <taxon>Metazoa</taxon>
        <taxon>Ecdysozoa</taxon>
        <taxon>Arthropoda</taxon>
        <taxon>Chelicerata</taxon>
        <taxon>Arachnida</taxon>
        <taxon>Acari</taxon>
        <taxon>Acariformes</taxon>
        <taxon>Trombidiformes</taxon>
        <taxon>Prostigmata</taxon>
        <taxon>Anystina</taxon>
        <taxon>Parasitengona</taxon>
        <taxon>Trombiculoidea</taxon>
        <taxon>Trombiculidae</taxon>
        <taxon>Leptotrombidium</taxon>
    </lineage>
</organism>
<dbReference type="GO" id="GO:0019509">
    <property type="term" value="P:L-methionine salvage from methylthioadenosine"/>
    <property type="evidence" value="ECO:0007669"/>
    <property type="project" value="TreeGrafter"/>
</dbReference>
<accession>A0A443RT32</accession>
<sequence length="225" mass="26240">RDLKQLIANLRAQVEKDRAENPNIPALAEKNEKLKVQVEKIMENVIFYIDNSKETNAHYKLKFAMWKDAYENQRIETHIYSDAAKNIKKWRKGGIKTYIYSNAWSELQKLFLRYTTHGNLSRNIDGYFDTSIGKPTDVETFKKLLGIIKVKKASDVLFITKNPDEAMVAKKLGITCLLIISHAAQLKKIDKSVFQEFQKIRTFDELKFTDESPDEEEEDDDREED</sequence>
<reference evidence="1 2" key="1">
    <citation type="journal article" date="2018" name="Gigascience">
        <title>Genomes of trombidid mites reveal novel predicted allergens and laterally-transferred genes associated with secondary metabolism.</title>
        <authorList>
            <person name="Dong X."/>
            <person name="Chaisiri K."/>
            <person name="Xia D."/>
            <person name="Armstrong S.D."/>
            <person name="Fang Y."/>
            <person name="Donnelly M.J."/>
            <person name="Kadowaki T."/>
            <person name="McGarry J.W."/>
            <person name="Darby A.C."/>
            <person name="Makepeace B.L."/>
        </authorList>
    </citation>
    <scope>NUCLEOTIDE SEQUENCE [LARGE SCALE GENOMIC DNA]</scope>
    <source>
        <strain evidence="1">UoL-UT</strain>
    </source>
</reference>
<evidence type="ECO:0000313" key="1">
    <source>
        <dbReference type="EMBL" id="RWS18390.1"/>
    </source>
</evidence>
<dbReference type="InterPro" id="IPR023214">
    <property type="entry name" value="HAD_sf"/>
</dbReference>
<protein>
    <submittedName>
        <fullName evidence="1">Enolase-phosphatase E-1-like protein 3</fullName>
    </submittedName>
</protein>
<dbReference type="OrthoDB" id="6498443at2759"/>
<evidence type="ECO:0000313" key="2">
    <source>
        <dbReference type="Proteomes" id="UP000288716"/>
    </source>
</evidence>
<dbReference type="PANTHER" id="PTHR20371">
    <property type="entry name" value="ENOLASE-PHOSPHATASE E1"/>
    <property type="match status" value="1"/>
</dbReference>
<dbReference type="Gene3D" id="3.40.50.1000">
    <property type="entry name" value="HAD superfamily/HAD-like"/>
    <property type="match status" value="1"/>
</dbReference>
<dbReference type="VEuPathDB" id="VectorBase:LDEU013650"/>
<dbReference type="GO" id="GO:0043874">
    <property type="term" value="F:acireductone synthase activity"/>
    <property type="evidence" value="ECO:0007669"/>
    <property type="project" value="TreeGrafter"/>
</dbReference>
<dbReference type="AlphaFoldDB" id="A0A443RT32"/>
<name>A0A443RT32_9ACAR</name>
<proteinExistence type="predicted"/>
<dbReference type="EMBL" id="NCKV01040361">
    <property type="protein sequence ID" value="RWS18390.1"/>
    <property type="molecule type" value="Genomic_DNA"/>
</dbReference>
<dbReference type="STRING" id="299467.A0A443RT32"/>
<feature type="non-terminal residue" evidence="1">
    <location>
        <position position="1"/>
    </location>
</feature>
<dbReference type="Proteomes" id="UP000288716">
    <property type="component" value="Unassembled WGS sequence"/>
</dbReference>
<dbReference type="SUPFAM" id="SSF56784">
    <property type="entry name" value="HAD-like"/>
    <property type="match status" value="1"/>
</dbReference>
<dbReference type="Pfam" id="PF00702">
    <property type="entry name" value="Hydrolase"/>
    <property type="match status" value="1"/>
</dbReference>
<comment type="caution">
    <text evidence="1">The sequence shown here is derived from an EMBL/GenBank/DDBJ whole genome shotgun (WGS) entry which is preliminary data.</text>
</comment>
<dbReference type="InterPro" id="IPR036412">
    <property type="entry name" value="HAD-like_sf"/>
</dbReference>
<keyword evidence="2" id="KW-1185">Reference proteome</keyword>
<dbReference type="PANTHER" id="PTHR20371:SF1">
    <property type="entry name" value="ENOLASE-PHOSPHATASE E1"/>
    <property type="match status" value="1"/>
</dbReference>
<gene>
    <name evidence="1" type="ORF">B4U80_12509</name>
</gene>